<dbReference type="EC" id="4.2.2.n1" evidence="2"/>
<evidence type="ECO:0000256" key="3">
    <source>
        <dbReference type="ARBA" id="ARBA00023239"/>
    </source>
</evidence>
<dbReference type="SMART" id="SM00925">
    <property type="entry name" value="MltA"/>
    <property type="match status" value="1"/>
</dbReference>
<evidence type="ECO:0000256" key="2">
    <source>
        <dbReference type="ARBA" id="ARBA00012587"/>
    </source>
</evidence>
<dbReference type="InterPro" id="IPR005300">
    <property type="entry name" value="MltA_B"/>
</dbReference>
<evidence type="ECO:0000256" key="5">
    <source>
        <dbReference type="ARBA" id="ARBA00030918"/>
    </source>
</evidence>
<feature type="domain" description="Lytic transglycosylase MltA" evidence="7">
    <location>
        <begin position="161"/>
        <end position="302"/>
    </location>
</feature>
<comment type="catalytic activity">
    <reaction evidence="1">
        <text>Exolytic cleavage of the (1-&gt;4)-beta-glycosidic linkage between N-acetylmuramic acid (MurNAc) and N-acetylglucosamine (GlcNAc) residues in peptidoglycan, from either the reducing or the non-reducing ends of the peptidoglycan chains, with concomitant formation of a 1,6-anhydrobond in the MurNAc residue.</text>
        <dbReference type="EC" id="4.2.2.n1"/>
    </reaction>
</comment>
<dbReference type="Pfam" id="PF06725">
    <property type="entry name" value="3D"/>
    <property type="match status" value="1"/>
</dbReference>
<sequence>MSVSISRHLTLHAFSRTAGPVLGTLLLASCAQFSTQPAAPTEHRPVQAPATSTTTVAPTAPVPVPPPPGTFEKARARWVPSEFSELPGWGADRPSEVMPALRQSCIKPAEGWARFCEDLRNLKPADDMVQRFWLESRLRVFRIESPEGDTAGLLTGYYEPLFEATRKPAANRRVPLHALPADLASRKPYWTRQQLDSLPAAQASVKGRELAWLEDPLDALVLQIQGSGRLRITEPDGSSRLIRLAFAGHNDQPYKSVGRWLIEQGELKASEASWPGIKDWARRNPARINEMLWQNPRTVFFREEPLPDPSIGPKGAQGVPLTPGRSIAVDPQSVPYGSLVWVDSTEPLSTRPLQRLVVAQDTGSAITGAVRADFFWGWGDEAESQAGRTRQALRSWVLWPRESAPR</sequence>
<dbReference type="Gene3D" id="2.40.40.10">
    <property type="entry name" value="RlpA-like domain"/>
    <property type="match status" value="1"/>
</dbReference>
<dbReference type="PANTHER" id="PTHR30124">
    <property type="entry name" value="MEMBRANE-BOUND LYTIC MUREIN TRANSGLYCOSYLASE A"/>
    <property type="match status" value="1"/>
</dbReference>
<dbReference type="CDD" id="cd14668">
    <property type="entry name" value="mlta_B"/>
    <property type="match status" value="1"/>
</dbReference>
<dbReference type="Gene3D" id="2.40.240.50">
    <property type="entry name" value="Barwin-like endoglucanases"/>
    <property type="match status" value="1"/>
</dbReference>
<protein>
    <recommendedName>
        <fullName evidence="2">peptidoglycan lytic exotransglycosylase</fullName>
        <ecNumber evidence="2">4.2.2.n1</ecNumber>
    </recommendedName>
    <alternativeName>
        <fullName evidence="5">Murein hydrolase A</fullName>
    </alternativeName>
</protein>
<comment type="caution">
    <text evidence="8">The sequence shown here is derived from an EMBL/GenBank/DDBJ whole genome shotgun (WGS) entry which is preliminary data.</text>
</comment>
<keyword evidence="3" id="KW-0456">Lyase</keyword>
<evidence type="ECO:0000256" key="1">
    <source>
        <dbReference type="ARBA" id="ARBA00001420"/>
    </source>
</evidence>
<evidence type="ECO:0000256" key="6">
    <source>
        <dbReference type="SAM" id="MobiDB-lite"/>
    </source>
</evidence>
<feature type="region of interest" description="Disordered" evidence="6">
    <location>
        <begin position="37"/>
        <end position="66"/>
    </location>
</feature>
<dbReference type="PROSITE" id="PS51257">
    <property type="entry name" value="PROKAR_LIPOPROTEIN"/>
    <property type="match status" value="1"/>
</dbReference>
<accession>A0ABU9C8C4</accession>
<dbReference type="Proteomes" id="UP001379945">
    <property type="component" value="Unassembled WGS sequence"/>
</dbReference>
<organism evidence="8 9">
    <name type="scientific">Ideonella margarita</name>
    <dbReference type="NCBI Taxonomy" id="2984191"/>
    <lineage>
        <taxon>Bacteria</taxon>
        <taxon>Pseudomonadati</taxon>
        <taxon>Pseudomonadota</taxon>
        <taxon>Betaproteobacteria</taxon>
        <taxon>Burkholderiales</taxon>
        <taxon>Sphaerotilaceae</taxon>
        <taxon>Ideonella</taxon>
    </lineage>
</organism>
<reference evidence="8 9" key="1">
    <citation type="submission" date="2024-04" db="EMBL/GenBank/DDBJ databases">
        <title>Novel species of the genus Ideonella isolated from streams.</title>
        <authorList>
            <person name="Lu H."/>
        </authorList>
    </citation>
    <scope>NUCLEOTIDE SEQUENCE [LARGE SCALE GENOMIC DNA]</scope>
    <source>
        <strain evidence="8 9">LYT19W</strain>
    </source>
</reference>
<gene>
    <name evidence="8" type="ORF">AACH00_12595</name>
</gene>
<dbReference type="RefSeq" id="WP_341399499.1">
    <property type="nucleotide sequence ID" value="NZ_JBBUTI010000008.1"/>
</dbReference>
<dbReference type="Pfam" id="PF03562">
    <property type="entry name" value="MltA"/>
    <property type="match status" value="1"/>
</dbReference>
<dbReference type="CDD" id="cd14485">
    <property type="entry name" value="mltA_like_LT_A"/>
    <property type="match status" value="1"/>
</dbReference>
<keyword evidence="9" id="KW-1185">Reference proteome</keyword>
<dbReference type="EMBL" id="JBBUTI010000008">
    <property type="protein sequence ID" value="MEK8047191.1"/>
    <property type="molecule type" value="Genomic_DNA"/>
</dbReference>
<evidence type="ECO:0000313" key="9">
    <source>
        <dbReference type="Proteomes" id="UP001379945"/>
    </source>
</evidence>
<dbReference type="SUPFAM" id="SSF50685">
    <property type="entry name" value="Barwin-like endoglucanases"/>
    <property type="match status" value="1"/>
</dbReference>
<dbReference type="InterPro" id="IPR010611">
    <property type="entry name" value="3D_dom"/>
</dbReference>
<name>A0ABU9C8C4_9BURK</name>
<evidence type="ECO:0000313" key="8">
    <source>
        <dbReference type="EMBL" id="MEK8047191.1"/>
    </source>
</evidence>
<feature type="compositionally biased region" description="Low complexity" evidence="6">
    <location>
        <begin position="46"/>
        <end position="59"/>
    </location>
</feature>
<evidence type="ECO:0000256" key="4">
    <source>
        <dbReference type="ARBA" id="ARBA00023316"/>
    </source>
</evidence>
<proteinExistence type="predicted"/>
<dbReference type="PANTHER" id="PTHR30124:SF0">
    <property type="entry name" value="MEMBRANE-BOUND LYTIC MUREIN TRANSGLYCOSYLASE A"/>
    <property type="match status" value="1"/>
</dbReference>
<dbReference type="InterPro" id="IPR026044">
    <property type="entry name" value="MltA"/>
</dbReference>
<evidence type="ECO:0000259" key="7">
    <source>
        <dbReference type="SMART" id="SM00925"/>
    </source>
</evidence>
<dbReference type="PIRSF" id="PIRSF019422">
    <property type="entry name" value="MltA"/>
    <property type="match status" value="1"/>
</dbReference>
<dbReference type="InterPro" id="IPR036908">
    <property type="entry name" value="RlpA-like_sf"/>
</dbReference>
<keyword evidence="4" id="KW-0961">Cell wall biogenesis/degradation</keyword>